<reference evidence="1 2" key="1">
    <citation type="journal article" date="2016" name="Nat. Commun.">
        <title>Thousands of microbial genomes shed light on interconnected biogeochemical processes in an aquifer system.</title>
        <authorList>
            <person name="Anantharaman K."/>
            <person name="Brown C.T."/>
            <person name="Hug L.A."/>
            <person name="Sharon I."/>
            <person name="Castelle C.J."/>
            <person name="Probst A.J."/>
            <person name="Thomas B.C."/>
            <person name="Singh A."/>
            <person name="Wilkins M.J."/>
            <person name="Karaoz U."/>
            <person name="Brodie E.L."/>
            <person name="Williams K.H."/>
            <person name="Hubbard S.S."/>
            <person name="Banfield J.F."/>
        </authorList>
    </citation>
    <scope>NUCLEOTIDE SEQUENCE [LARGE SCALE GENOMIC DNA]</scope>
</reference>
<evidence type="ECO:0000313" key="2">
    <source>
        <dbReference type="Proteomes" id="UP000177369"/>
    </source>
</evidence>
<organism evidence="1 2">
    <name type="scientific">Candidatus Curtissbacteria bacterium RIFCSPHIGHO2_02_FULL_40_16b</name>
    <dbReference type="NCBI Taxonomy" id="1797714"/>
    <lineage>
        <taxon>Bacteria</taxon>
        <taxon>Candidatus Curtissiibacteriota</taxon>
    </lineage>
</organism>
<dbReference type="STRING" id="1797714.A3D04_04500"/>
<dbReference type="AlphaFoldDB" id="A0A1F5GC46"/>
<dbReference type="EMBL" id="MFBD01000003">
    <property type="protein sequence ID" value="OGD89429.1"/>
    <property type="molecule type" value="Genomic_DNA"/>
</dbReference>
<gene>
    <name evidence="1" type="ORF">A3D04_04500</name>
</gene>
<name>A0A1F5GC46_9BACT</name>
<comment type="caution">
    <text evidence="1">The sequence shown here is derived from an EMBL/GenBank/DDBJ whole genome shotgun (WGS) entry which is preliminary data.</text>
</comment>
<dbReference type="Proteomes" id="UP000177369">
    <property type="component" value="Unassembled WGS sequence"/>
</dbReference>
<proteinExistence type="predicted"/>
<protein>
    <submittedName>
        <fullName evidence="1">Toxin</fullName>
    </submittedName>
</protein>
<accession>A0A1F5GC46</accession>
<sequence length="94" mass="11351">MKYFDWDEEKNSLLKELREVSFEDVLTAIEAGRILDDIEHPNNKRYPNQRILVIEIENYAYYVPYLEDEKKIFLKTIFPSRRATKKYLFGGENK</sequence>
<evidence type="ECO:0000313" key="1">
    <source>
        <dbReference type="EMBL" id="OGD89429.1"/>
    </source>
</evidence>